<dbReference type="Pfam" id="PF23561">
    <property type="entry name" value="zf-C2H2_15"/>
    <property type="match status" value="1"/>
</dbReference>
<evidence type="ECO:0000256" key="7">
    <source>
        <dbReference type="PROSITE-ProRule" id="PRU00042"/>
    </source>
</evidence>
<dbReference type="SMART" id="SM00355">
    <property type="entry name" value="ZnF_C2H2"/>
    <property type="match status" value="4"/>
</dbReference>
<name>A0AAD7Y398_9FUNG</name>
<keyword evidence="6" id="KW-0539">Nucleus</keyword>
<proteinExistence type="predicted"/>
<accession>A0AAD7Y398</accession>
<dbReference type="RefSeq" id="XP_058347871.1">
    <property type="nucleotide sequence ID" value="XM_058481233.1"/>
</dbReference>
<dbReference type="Gene3D" id="3.30.160.60">
    <property type="entry name" value="Classic Zinc Finger"/>
    <property type="match status" value="4"/>
</dbReference>
<evidence type="ECO:0000259" key="9">
    <source>
        <dbReference type="PROSITE" id="PS50157"/>
    </source>
</evidence>
<dbReference type="InterPro" id="IPR056436">
    <property type="entry name" value="Znf-C2H2_ZIC1-5/GLI1-3-like"/>
</dbReference>
<dbReference type="PANTHER" id="PTHR45718">
    <property type="entry name" value="TRANSCRIPTIONAL ACTIVATOR CUBITUS INTERRUPTUS"/>
    <property type="match status" value="1"/>
</dbReference>
<organism evidence="10 11">
    <name type="scientific">Lichtheimia ornata</name>
    <dbReference type="NCBI Taxonomy" id="688661"/>
    <lineage>
        <taxon>Eukaryota</taxon>
        <taxon>Fungi</taxon>
        <taxon>Fungi incertae sedis</taxon>
        <taxon>Mucoromycota</taxon>
        <taxon>Mucoromycotina</taxon>
        <taxon>Mucoromycetes</taxon>
        <taxon>Mucorales</taxon>
        <taxon>Lichtheimiaceae</taxon>
        <taxon>Lichtheimia</taxon>
    </lineage>
</organism>
<dbReference type="InterPro" id="IPR013087">
    <property type="entry name" value="Znf_C2H2_type"/>
</dbReference>
<keyword evidence="5" id="KW-0862">Zinc</keyword>
<feature type="domain" description="C2H2-type" evidence="9">
    <location>
        <begin position="202"/>
        <end position="229"/>
    </location>
</feature>
<protein>
    <recommendedName>
        <fullName evidence="9">C2H2-type domain-containing protein</fullName>
    </recommendedName>
</protein>
<feature type="region of interest" description="Disordered" evidence="8">
    <location>
        <begin position="342"/>
        <end position="364"/>
    </location>
</feature>
<dbReference type="SUPFAM" id="SSF57667">
    <property type="entry name" value="beta-beta-alpha zinc fingers"/>
    <property type="match status" value="3"/>
</dbReference>
<dbReference type="GO" id="GO:0000981">
    <property type="term" value="F:DNA-binding transcription factor activity, RNA polymerase II-specific"/>
    <property type="evidence" value="ECO:0007669"/>
    <property type="project" value="TreeGrafter"/>
</dbReference>
<evidence type="ECO:0000256" key="8">
    <source>
        <dbReference type="SAM" id="MobiDB-lite"/>
    </source>
</evidence>
<dbReference type="GeneID" id="83208553"/>
<evidence type="ECO:0000313" key="10">
    <source>
        <dbReference type="EMBL" id="KAJ8662959.1"/>
    </source>
</evidence>
<dbReference type="InterPro" id="IPR043359">
    <property type="entry name" value="GLI-like"/>
</dbReference>
<comment type="caution">
    <text evidence="10">The sequence shown here is derived from an EMBL/GenBank/DDBJ whole genome shotgun (WGS) entry which is preliminary data.</text>
</comment>
<evidence type="ECO:0000256" key="3">
    <source>
        <dbReference type="ARBA" id="ARBA00022737"/>
    </source>
</evidence>
<sequence>MNSYLIHTSLPQDFVYSTSEYMVPSNKFTVDDVEPPMTGYMPCTTGSMDPLNVSAAPLPPQTLPPSNADFFMAPPLEMTWPLSATGTRPEALPMQAYSYYHETSLNNSIPNLGATQAPYAVSSNSMMAPPLPQQAPHPSMLPTTTTHVHVAGTPAIANCVGGKFRCRWLHCQVRTSTIEELTIHIRDDHVGSGKPAYFCYWAGCPRSRKPFTKRHKMHNHMRTHTGERPFQCHIQGCGKRFSRPDSLSTHIKTHSNIRPYHCNVPGCGKSYFHSRSLRKHTRSHQEAAAAAATTITTTTNNKLASSSSPSSSSLSSSPSVSTPAIGSYVVPSRTSEMHFALPTTTTSKATSNNATTTLPLHTLH</sequence>
<dbReference type="PANTHER" id="PTHR45718:SF4">
    <property type="entry name" value="TRANSCRIPTIONAL ACTIVATOR CUBITUS INTERRUPTUS"/>
    <property type="match status" value="1"/>
</dbReference>
<keyword evidence="4 7" id="KW-0863">Zinc-finger</keyword>
<dbReference type="FunFam" id="3.30.160.60:FF:000125">
    <property type="entry name" value="Putative zinc finger protein 143"/>
    <property type="match status" value="1"/>
</dbReference>
<evidence type="ECO:0000256" key="2">
    <source>
        <dbReference type="ARBA" id="ARBA00022723"/>
    </source>
</evidence>
<dbReference type="GO" id="GO:0000978">
    <property type="term" value="F:RNA polymerase II cis-regulatory region sequence-specific DNA binding"/>
    <property type="evidence" value="ECO:0007669"/>
    <property type="project" value="TreeGrafter"/>
</dbReference>
<keyword evidence="2" id="KW-0479">Metal-binding</keyword>
<gene>
    <name evidence="10" type="ORF">O0I10_001135</name>
</gene>
<evidence type="ECO:0000313" key="11">
    <source>
        <dbReference type="Proteomes" id="UP001234581"/>
    </source>
</evidence>
<evidence type="ECO:0000256" key="6">
    <source>
        <dbReference type="ARBA" id="ARBA00023242"/>
    </source>
</evidence>
<feature type="domain" description="C2H2-type" evidence="9">
    <location>
        <begin position="260"/>
        <end position="289"/>
    </location>
</feature>
<feature type="compositionally biased region" description="Low complexity" evidence="8">
    <location>
        <begin position="299"/>
        <end position="321"/>
    </location>
</feature>
<dbReference type="PROSITE" id="PS00028">
    <property type="entry name" value="ZINC_FINGER_C2H2_1"/>
    <property type="match status" value="2"/>
</dbReference>
<evidence type="ECO:0000256" key="4">
    <source>
        <dbReference type="ARBA" id="ARBA00022771"/>
    </source>
</evidence>
<comment type="subcellular location">
    <subcellularLocation>
        <location evidence="1">Nucleus</location>
    </subcellularLocation>
</comment>
<feature type="compositionally biased region" description="Low complexity" evidence="8">
    <location>
        <begin position="343"/>
        <end position="357"/>
    </location>
</feature>
<dbReference type="AlphaFoldDB" id="A0AAD7Y398"/>
<feature type="region of interest" description="Disordered" evidence="8">
    <location>
        <begin position="299"/>
        <end position="324"/>
    </location>
</feature>
<evidence type="ECO:0000256" key="5">
    <source>
        <dbReference type="ARBA" id="ARBA00022833"/>
    </source>
</evidence>
<dbReference type="Pfam" id="PF00096">
    <property type="entry name" value="zf-C2H2"/>
    <property type="match status" value="2"/>
</dbReference>
<keyword evidence="3" id="KW-0677">Repeat</keyword>
<keyword evidence="11" id="KW-1185">Reference proteome</keyword>
<dbReference type="GO" id="GO:0008270">
    <property type="term" value="F:zinc ion binding"/>
    <property type="evidence" value="ECO:0007669"/>
    <property type="project" value="UniProtKB-KW"/>
</dbReference>
<feature type="domain" description="C2H2-type" evidence="9">
    <location>
        <begin position="230"/>
        <end position="259"/>
    </location>
</feature>
<dbReference type="Proteomes" id="UP001234581">
    <property type="component" value="Unassembled WGS sequence"/>
</dbReference>
<dbReference type="GO" id="GO:0005634">
    <property type="term" value="C:nucleus"/>
    <property type="evidence" value="ECO:0007669"/>
    <property type="project" value="UniProtKB-SubCell"/>
</dbReference>
<dbReference type="EMBL" id="JARTCD010000003">
    <property type="protein sequence ID" value="KAJ8662959.1"/>
    <property type="molecule type" value="Genomic_DNA"/>
</dbReference>
<dbReference type="PROSITE" id="PS50157">
    <property type="entry name" value="ZINC_FINGER_C2H2_2"/>
    <property type="match status" value="3"/>
</dbReference>
<evidence type="ECO:0000256" key="1">
    <source>
        <dbReference type="ARBA" id="ARBA00004123"/>
    </source>
</evidence>
<reference evidence="10 11" key="1">
    <citation type="submission" date="2023-03" db="EMBL/GenBank/DDBJ databases">
        <title>Genome sequence of Lichtheimia ornata CBS 291.66.</title>
        <authorList>
            <person name="Mohabir J.T."/>
            <person name="Shea T.P."/>
            <person name="Kurbessoian T."/>
            <person name="Berby B."/>
            <person name="Fontaine J."/>
            <person name="Livny J."/>
            <person name="Gnirke A."/>
            <person name="Stajich J.E."/>
            <person name="Cuomo C.A."/>
        </authorList>
    </citation>
    <scope>NUCLEOTIDE SEQUENCE [LARGE SCALE GENOMIC DNA]</scope>
    <source>
        <strain evidence="10">CBS 291.66</strain>
    </source>
</reference>
<dbReference type="InterPro" id="IPR036236">
    <property type="entry name" value="Znf_C2H2_sf"/>
</dbReference>